<evidence type="ECO:0000313" key="1">
    <source>
        <dbReference type="EMBL" id="VAW69404.1"/>
    </source>
</evidence>
<organism evidence="1">
    <name type="scientific">hydrothermal vent metagenome</name>
    <dbReference type="NCBI Taxonomy" id="652676"/>
    <lineage>
        <taxon>unclassified sequences</taxon>
        <taxon>metagenomes</taxon>
        <taxon>ecological metagenomes</taxon>
    </lineage>
</organism>
<accession>A0A3B0YKF2</accession>
<protein>
    <submittedName>
        <fullName evidence="1">Uncharacterized protein</fullName>
    </submittedName>
</protein>
<dbReference type="AlphaFoldDB" id="A0A3B0YKF2"/>
<dbReference type="EMBL" id="UOFJ01000423">
    <property type="protein sequence ID" value="VAW69404.1"/>
    <property type="molecule type" value="Genomic_DNA"/>
</dbReference>
<gene>
    <name evidence="1" type="ORF">MNBD_GAMMA10-1104</name>
</gene>
<sequence length="93" mass="10843">MDTEHNNSWALLPIEGWKEANNTLDTLLYYEFAQATQRRHTHHESPVQSPRAIRDNMLDRMNSYKTYGAREAEPALRLVHTICTILKLPLLKP</sequence>
<name>A0A3B0YKF2_9ZZZZ</name>
<proteinExistence type="predicted"/>
<reference evidence="1" key="1">
    <citation type="submission" date="2018-06" db="EMBL/GenBank/DDBJ databases">
        <authorList>
            <person name="Zhirakovskaya E."/>
        </authorList>
    </citation>
    <scope>NUCLEOTIDE SEQUENCE</scope>
</reference>